<keyword evidence="5 9" id="KW-0175">Coiled coil</keyword>
<evidence type="ECO:0000256" key="5">
    <source>
        <dbReference type="ARBA" id="ARBA00023054"/>
    </source>
</evidence>
<organism evidence="11 12">
    <name type="scientific">Callorhinchus milii</name>
    <name type="common">Ghost shark</name>
    <dbReference type="NCBI Taxonomy" id="7868"/>
    <lineage>
        <taxon>Eukaryota</taxon>
        <taxon>Metazoa</taxon>
        <taxon>Chordata</taxon>
        <taxon>Craniata</taxon>
        <taxon>Vertebrata</taxon>
        <taxon>Chondrichthyes</taxon>
        <taxon>Holocephali</taxon>
        <taxon>Chimaeriformes</taxon>
        <taxon>Callorhinchidae</taxon>
        <taxon>Callorhinchus</taxon>
    </lineage>
</organism>
<feature type="compositionally biased region" description="Polar residues" evidence="10">
    <location>
        <begin position="244"/>
        <end position="254"/>
    </location>
</feature>
<feature type="compositionally biased region" description="Basic and acidic residues" evidence="10">
    <location>
        <begin position="155"/>
        <end position="164"/>
    </location>
</feature>
<keyword evidence="12" id="KW-1185">Reference proteome</keyword>
<protein>
    <recommendedName>
        <fullName evidence="8">Centrosomal protein of 72 kDa</fullName>
    </recommendedName>
</protein>
<dbReference type="PROSITE" id="PS51450">
    <property type="entry name" value="LRR"/>
    <property type="match status" value="1"/>
</dbReference>
<feature type="coiled-coil region" evidence="9">
    <location>
        <begin position="640"/>
        <end position="764"/>
    </location>
</feature>
<evidence type="ECO:0000256" key="10">
    <source>
        <dbReference type="SAM" id="MobiDB-lite"/>
    </source>
</evidence>
<keyword evidence="2" id="KW-0963">Cytoplasm</keyword>
<feature type="region of interest" description="Disordered" evidence="10">
    <location>
        <begin position="454"/>
        <end position="496"/>
    </location>
</feature>
<dbReference type="PANTHER" id="PTHR23311">
    <property type="entry name" value="HEAT SHOCK REGULATED 2"/>
    <property type="match status" value="1"/>
</dbReference>
<dbReference type="GeneTree" id="ENSGT00530000063884"/>
<keyword evidence="4" id="KW-0677">Repeat</keyword>
<dbReference type="FunFam" id="3.80.10.10:FF:000489">
    <property type="entry name" value="Centrosomal protein of 72 kDa"/>
    <property type="match status" value="1"/>
</dbReference>
<dbReference type="GO" id="GO:0034451">
    <property type="term" value="C:centriolar satellite"/>
    <property type="evidence" value="ECO:0007669"/>
    <property type="project" value="UniProtKB-ARBA"/>
</dbReference>
<accession>A0A4W3ICF8</accession>
<reference evidence="11" key="4">
    <citation type="submission" date="2025-08" db="UniProtKB">
        <authorList>
            <consortium name="Ensembl"/>
        </authorList>
    </citation>
    <scope>IDENTIFICATION</scope>
</reference>
<evidence type="ECO:0000256" key="7">
    <source>
        <dbReference type="ARBA" id="ARBA00061023"/>
    </source>
</evidence>
<sequence>MASGDLVATEAWIRDRAQLGSYRADEVESLSLQGTYSDKIVSLGDAFQNFKRLKCLDLSRNSIDSLGGLEYLPSLEKLNMYYNNVASSKEISRLCYLTNLRELDLRLNPVTRNEDNFRLFVVHMLPNLQRLDDRLVRESERKAAHQHFSSQEQKQAPESDREDERIHFTDHAKKNYLFDKDEQESRCTSMKYKWNAVSDFNTDLKERRSTHDFQLTSEPPDSVYSHTPLSSVYSVRDMKEVKDNYSQGKPSTDTLETENSRNGQYFSYLNDEDYKTYQSPTRSSLRSTGKTISRQSREGYRVTFADRKFLDTDEKTVNLESQCNSANQYSHPLQSQYSHPSPSKYNPPSPGYSKKESLLQTRERNMKDYHDSYQFDTPVKKDSNTSIDRSSILSHDYHKPCTEAKTYQSNLEPQNMYPNLQGDKAAIETNSDRLYKWNSDFKAGSTYGSRKITTADEVTSTQRARSATSGLTPHHRTSSSDSLLDRPSLASPSSSFTSIYSNSSKRAFAEHISPELAPSKSTAPITDRQSHLIKGNVEPFEYKGELKKSSSQCSLLFTKPNYERKTTLCKFLEAAECGDYRSSSPPLSSSSISPNVSSVLKRLIDLIDRHWNGSRSLQLNQRFLIPAHELLSSLVGSVCLDSHNSKIQSLEKKVKVLTEENKSLLTRMGTGLDTAELYRLKHQISQKQDDIDSLKGRLAKILDENNKLRSQLTSLELVTCAGNQQQNKELQRENEKLNLEVEYLNQQIKQYSKLQETVSMLQESHRSLVSTNNYLQQHLNRIDLEHQTETPPFHFSSHPRRAQSKFPPSGFAELPSSYKFN</sequence>
<dbReference type="OMA" id="HVVPNDM"/>
<evidence type="ECO:0000256" key="6">
    <source>
        <dbReference type="ARBA" id="ARBA00023212"/>
    </source>
</evidence>
<evidence type="ECO:0000256" key="3">
    <source>
        <dbReference type="ARBA" id="ARBA00022614"/>
    </source>
</evidence>
<feature type="region of interest" description="Disordered" evidence="10">
    <location>
        <begin position="329"/>
        <end position="355"/>
    </location>
</feature>
<dbReference type="Pfam" id="PF14580">
    <property type="entry name" value="LRR_9"/>
    <property type="match status" value="1"/>
</dbReference>
<dbReference type="InterPro" id="IPR032675">
    <property type="entry name" value="LRR_dom_sf"/>
</dbReference>
<evidence type="ECO:0000313" key="11">
    <source>
        <dbReference type="Ensembl" id="ENSCMIP00000026442.1"/>
    </source>
</evidence>
<feature type="compositionally biased region" description="Polar residues" evidence="10">
    <location>
        <begin position="454"/>
        <end position="471"/>
    </location>
</feature>
<reference evidence="12" key="1">
    <citation type="journal article" date="2006" name="Science">
        <title>Ancient noncoding elements conserved in the human genome.</title>
        <authorList>
            <person name="Venkatesh B."/>
            <person name="Kirkness E.F."/>
            <person name="Loh Y.H."/>
            <person name="Halpern A.L."/>
            <person name="Lee A.P."/>
            <person name="Johnson J."/>
            <person name="Dandona N."/>
            <person name="Viswanathan L.D."/>
            <person name="Tay A."/>
            <person name="Venter J.C."/>
            <person name="Strausberg R.L."/>
            <person name="Brenner S."/>
        </authorList>
    </citation>
    <scope>NUCLEOTIDE SEQUENCE [LARGE SCALE GENOMIC DNA]</scope>
</reference>
<dbReference type="InParanoid" id="A0A4W3ICF8"/>
<gene>
    <name evidence="11" type="primary">LOC103187870</name>
</gene>
<name>A0A4W3ICF8_CALMI</name>
<reference evidence="12" key="3">
    <citation type="journal article" date="2014" name="Nature">
        <title>Elephant shark genome provides unique insights into gnathostome evolution.</title>
        <authorList>
            <consortium name="International Elephant Shark Genome Sequencing Consortium"/>
            <person name="Venkatesh B."/>
            <person name="Lee A.P."/>
            <person name="Ravi V."/>
            <person name="Maurya A.K."/>
            <person name="Lian M.M."/>
            <person name="Swann J.B."/>
            <person name="Ohta Y."/>
            <person name="Flajnik M.F."/>
            <person name="Sutoh Y."/>
            <person name="Kasahara M."/>
            <person name="Hoon S."/>
            <person name="Gangu V."/>
            <person name="Roy S.W."/>
            <person name="Irimia M."/>
            <person name="Korzh V."/>
            <person name="Kondrychyn I."/>
            <person name="Lim Z.W."/>
            <person name="Tay B.H."/>
            <person name="Tohari S."/>
            <person name="Kong K.W."/>
            <person name="Ho S."/>
            <person name="Lorente-Galdos B."/>
            <person name="Quilez J."/>
            <person name="Marques-Bonet T."/>
            <person name="Raney B.J."/>
            <person name="Ingham P.W."/>
            <person name="Tay A."/>
            <person name="Hillier L.W."/>
            <person name="Minx P."/>
            <person name="Boehm T."/>
            <person name="Wilson R.K."/>
            <person name="Brenner S."/>
            <person name="Warren W.C."/>
        </authorList>
    </citation>
    <scope>NUCLEOTIDE SEQUENCE [LARGE SCALE GENOMIC DNA]</scope>
</reference>
<keyword evidence="6" id="KW-0206">Cytoskeleton</keyword>
<feature type="compositionally biased region" description="Low complexity" evidence="10">
    <location>
        <begin position="479"/>
        <end position="496"/>
    </location>
</feature>
<comment type="subcellular location">
    <subcellularLocation>
        <location evidence="1">Cytoplasm</location>
        <location evidence="1">Cytoskeleton</location>
        <location evidence="1">Microtubule organizing center</location>
        <location evidence="1">Centrosome</location>
    </subcellularLocation>
</comment>
<dbReference type="AlphaFoldDB" id="A0A4W3ICF8"/>
<dbReference type="PANTHER" id="PTHR23311:SF6">
    <property type="entry name" value="LEUCINE-RICH REPEAT-CONTAINING PROTEIN 36"/>
    <property type="match status" value="1"/>
</dbReference>
<evidence type="ECO:0000256" key="9">
    <source>
        <dbReference type="SAM" id="Coils"/>
    </source>
</evidence>
<evidence type="ECO:0000256" key="8">
    <source>
        <dbReference type="ARBA" id="ARBA00070210"/>
    </source>
</evidence>
<dbReference type="GeneID" id="103187870"/>
<proteinExistence type="inferred from homology"/>
<dbReference type="Gene3D" id="3.80.10.10">
    <property type="entry name" value="Ribonuclease Inhibitor"/>
    <property type="match status" value="1"/>
</dbReference>
<feature type="region of interest" description="Disordered" evidence="10">
    <location>
        <begin position="242"/>
        <end position="262"/>
    </location>
</feature>
<evidence type="ECO:0000256" key="1">
    <source>
        <dbReference type="ARBA" id="ARBA00004300"/>
    </source>
</evidence>
<comment type="similarity">
    <text evidence="7">Belongs to the CEP72 family.</text>
</comment>
<evidence type="ECO:0000256" key="4">
    <source>
        <dbReference type="ARBA" id="ARBA00022737"/>
    </source>
</evidence>
<dbReference type="SUPFAM" id="SSF52058">
    <property type="entry name" value="L domain-like"/>
    <property type="match status" value="1"/>
</dbReference>
<evidence type="ECO:0000313" key="12">
    <source>
        <dbReference type="Proteomes" id="UP000314986"/>
    </source>
</evidence>
<feature type="region of interest" description="Disordered" evidence="10">
    <location>
        <begin position="789"/>
        <end position="821"/>
    </location>
</feature>
<dbReference type="InterPro" id="IPR001611">
    <property type="entry name" value="Leu-rich_rpt"/>
</dbReference>
<reference evidence="12" key="2">
    <citation type="journal article" date="2007" name="PLoS Biol.">
        <title>Survey sequencing and comparative analysis of the elephant shark (Callorhinchus milii) genome.</title>
        <authorList>
            <person name="Venkatesh B."/>
            <person name="Kirkness E.F."/>
            <person name="Loh Y.H."/>
            <person name="Halpern A.L."/>
            <person name="Lee A.P."/>
            <person name="Johnson J."/>
            <person name="Dandona N."/>
            <person name="Viswanathan L.D."/>
            <person name="Tay A."/>
            <person name="Venter J.C."/>
            <person name="Strausberg R.L."/>
            <person name="Brenner S."/>
        </authorList>
    </citation>
    <scope>NUCLEOTIDE SEQUENCE [LARGE SCALE GENOMIC DNA]</scope>
</reference>
<evidence type="ECO:0000256" key="2">
    <source>
        <dbReference type="ARBA" id="ARBA00022490"/>
    </source>
</evidence>
<reference evidence="11" key="5">
    <citation type="submission" date="2025-09" db="UniProtKB">
        <authorList>
            <consortium name="Ensembl"/>
        </authorList>
    </citation>
    <scope>IDENTIFICATION</scope>
</reference>
<dbReference type="Ensembl" id="ENSCMIT00000026872.1">
    <property type="protein sequence ID" value="ENSCMIP00000026442.1"/>
    <property type="gene ID" value="ENSCMIG00000011584.1"/>
</dbReference>
<dbReference type="STRING" id="7868.ENSCMIP00000026442"/>
<keyword evidence="3" id="KW-0433">Leucine-rich repeat</keyword>
<feature type="compositionally biased region" description="Polar residues" evidence="10">
    <location>
        <begin position="329"/>
        <end position="344"/>
    </location>
</feature>
<dbReference type="OrthoDB" id="676979at2759"/>
<feature type="region of interest" description="Disordered" evidence="10">
    <location>
        <begin position="141"/>
        <end position="164"/>
    </location>
</feature>
<dbReference type="KEGG" id="cmk:103187870"/>
<dbReference type="Proteomes" id="UP000314986">
    <property type="component" value="Unassembled WGS sequence"/>
</dbReference>
<dbReference type="InterPro" id="IPR055320">
    <property type="entry name" value="CEP72-like"/>
</dbReference>